<keyword evidence="9 11" id="KW-0482">Metalloprotease</keyword>
<keyword evidence="10 11" id="KW-0472">Membrane</keyword>
<dbReference type="CDD" id="cd07336">
    <property type="entry name" value="M48B_HtpX_like"/>
    <property type="match status" value="1"/>
</dbReference>
<evidence type="ECO:0000256" key="6">
    <source>
        <dbReference type="ARBA" id="ARBA00022801"/>
    </source>
</evidence>
<name>A6US11_METVS</name>
<dbReference type="Proteomes" id="UP000001107">
    <property type="component" value="Chromosome"/>
</dbReference>
<keyword evidence="6 11" id="KW-0378">Hydrolase</keyword>
<dbReference type="eggNOG" id="arCOG01331">
    <property type="taxonomic scope" value="Archaea"/>
</dbReference>
<feature type="binding site" evidence="11">
    <location>
        <position position="129"/>
    </location>
    <ligand>
        <name>Zn(2+)</name>
        <dbReference type="ChEBI" id="CHEBI:29105"/>
        <note>catalytic</note>
    </ligand>
</feature>
<evidence type="ECO:0000256" key="10">
    <source>
        <dbReference type="ARBA" id="ARBA00023136"/>
    </source>
</evidence>
<dbReference type="EC" id="3.4.24.-" evidence="11"/>
<keyword evidence="4 11" id="KW-0812">Transmembrane</keyword>
<dbReference type="HOGENOM" id="CLU_042266_3_0_2"/>
<gene>
    <name evidence="11" type="primary">htpX</name>
    <name evidence="13" type="ordered locus">Mevan_1386</name>
</gene>
<dbReference type="GO" id="GO:0006508">
    <property type="term" value="P:proteolysis"/>
    <property type="evidence" value="ECO:0007669"/>
    <property type="project" value="UniProtKB-KW"/>
</dbReference>
<protein>
    <recommendedName>
        <fullName evidence="11">Protease HtpX homolog</fullName>
        <ecNumber evidence="11">3.4.24.-</ecNumber>
    </recommendedName>
</protein>
<feature type="domain" description="Peptidase M48" evidence="12">
    <location>
        <begin position="64"/>
        <end position="277"/>
    </location>
</feature>
<keyword evidence="5 11" id="KW-0479">Metal-binding</keyword>
<dbReference type="PANTHER" id="PTHR43221">
    <property type="entry name" value="PROTEASE HTPX"/>
    <property type="match status" value="1"/>
</dbReference>
<dbReference type="Gene3D" id="3.30.2010.10">
    <property type="entry name" value="Metalloproteases ('zincins'), catalytic domain"/>
    <property type="match status" value="1"/>
</dbReference>
<dbReference type="GO" id="GO:0004222">
    <property type="term" value="F:metalloendopeptidase activity"/>
    <property type="evidence" value="ECO:0007669"/>
    <property type="project" value="UniProtKB-UniRule"/>
</dbReference>
<dbReference type="InterPro" id="IPR050083">
    <property type="entry name" value="HtpX_protease"/>
</dbReference>
<dbReference type="InterPro" id="IPR001915">
    <property type="entry name" value="Peptidase_M48"/>
</dbReference>
<sequence>MMSTVKVLILMAGLTGMIYGICYILGIHPLLAIIFALVPNFISYFYSDKIVLMSYGAKTLNENEALELQRIVERISERANIKKPKVAIINNNTPNAFATGRSPKHGVVAVTTGLLNILNEQELEGVLAHEIGHIKHRDVLIGTIVATMAGAIVYIANILKWGMIFGYGRDDDANPLQIVASLLFMILAPISAMVIQFAISRQNEYTADESGARYSNPIYLANALTKLEKGVRHNPLKNGNPATAHMFIINPFKSDNLMRLFSTHPSTEERVKRLMEMASNPKYLR</sequence>
<evidence type="ECO:0000256" key="5">
    <source>
        <dbReference type="ARBA" id="ARBA00022723"/>
    </source>
</evidence>
<dbReference type="InterPro" id="IPR022919">
    <property type="entry name" value="Pept_M48_protease_HtpX"/>
</dbReference>
<keyword evidence="14" id="KW-1185">Reference proteome</keyword>
<feature type="active site" evidence="11">
    <location>
        <position position="130"/>
    </location>
</feature>
<feature type="transmembrane region" description="Helical" evidence="11">
    <location>
        <begin position="30"/>
        <end position="47"/>
    </location>
</feature>
<feature type="binding site" evidence="11">
    <location>
        <position position="204"/>
    </location>
    <ligand>
        <name>Zn(2+)</name>
        <dbReference type="ChEBI" id="CHEBI:29105"/>
        <note>catalytic</note>
    </ligand>
</feature>
<evidence type="ECO:0000256" key="11">
    <source>
        <dbReference type="HAMAP-Rule" id="MF_00188"/>
    </source>
</evidence>
<evidence type="ECO:0000256" key="2">
    <source>
        <dbReference type="ARBA" id="ARBA00022475"/>
    </source>
</evidence>
<evidence type="ECO:0000256" key="1">
    <source>
        <dbReference type="ARBA" id="ARBA00009779"/>
    </source>
</evidence>
<dbReference type="HAMAP" id="MF_00188">
    <property type="entry name" value="Pept_M48_protease_HtpX"/>
    <property type="match status" value="1"/>
</dbReference>
<comment type="similarity">
    <text evidence="1 11">Belongs to the peptidase M48B family.</text>
</comment>
<feature type="transmembrane region" description="Helical" evidence="11">
    <location>
        <begin position="139"/>
        <end position="158"/>
    </location>
</feature>
<dbReference type="STRING" id="406327.Mevan_1386"/>
<keyword evidence="8 11" id="KW-1133">Transmembrane helix</keyword>
<dbReference type="OrthoDB" id="28389at2157"/>
<dbReference type="AlphaFoldDB" id="A6US11"/>
<comment type="cofactor">
    <cofactor evidence="11">
        <name>Zn(2+)</name>
        <dbReference type="ChEBI" id="CHEBI:29105"/>
    </cofactor>
    <text evidence="11">Binds 1 zinc ion per subunit.</text>
</comment>
<dbReference type="PANTHER" id="PTHR43221:SF2">
    <property type="entry name" value="PROTEASE HTPX HOMOLOG"/>
    <property type="match status" value="1"/>
</dbReference>
<keyword evidence="7 11" id="KW-0862">Zinc</keyword>
<reference evidence="13" key="1">
    <citation type="submission" date="2007-06" db="EMBL/GenBank/DDBJ databases">
        <title>Complete sequence of Methanococcus vannielii SB.</title>
        <authorList>
            <consortium name="US DOE Joint Genome Institute"/>
            <person name="Copeland A."/>
            <person name="Lucas S."/>
            <person name="Lapidus A."/>
            <person name="Barry K."/>
            <person name="Glavina del Rio T."/>
            <person name="Dalin E."/>
            <person name="Tice H."/>
            <person name="Pitluck S."/>
            <person name="Chain P."/>
            <person name="Malfatti S."/>
            <person name="Shin M."/>
            <person name="Vergez L."/>
            <person name="Schmutz J."/>
            <person name="Larimer F."/>
            <person name="Land M."/>
            <person name="Hauser L."/>
            <person name="Kyrpides N."/>
            <person name="Anderson I."/>
            <person name="Sieprawska-Lupa M."/>
            <person name="Whitman W.B."/>
            <person name="Richardson P."/>
        </authorList>
    </citation>
    <scope>NUCLEOTIDE SEQUENCE [LARGE SCALE GENOMIC DNA]</scope>
    <source>
        <strain evidence="13">SB</strain>
    </source>
</reference>
<dbReference type="EMBL" id="CP000742">
    <property type="protein sequence ID" value="ABR55283.1"/>
    <property type="molecule type" value="Genomic_DNA"/>
</dbReference>
<evidence type="ECO:0000313" key="13">
    <source>
        <dbReference type="EMBL" id="ABR55283.1"/>
    </source>
</evidence>
<feature type="transmembrane region" description="Helical" evidence="11">
    <location>
        <begin position="178"/>
        <end position="199"/>
    </location>
</feature>
<keyword evidence="3 11" id="KW-0645">Protease</keyword>
<dbReference type="KEGG" id="mvn:Mevan_1386"/>
<feature type="binding site" evidence="11">
    <location>
        <position position="133"/>
    </location>
    <ligand>
        <name>Zn(2+)</name>
        <dbReference type="ChEBI" id="CHEBI:29105"/>
        <note>catalytic</note>
    </ligand>
</feature>
<dbReference type="GO" id="GO:0008270">
    <property type="term" value="F:zinc ion binding"/>
    <property type="evidence" value="ECO:0007669"/>
    <property type="project" value="UniProtKB-UniRule"/>
</dbReference>
<evidence type="ECO:0000313" key="14">
    <source>
        <dbReference type="Proteomes" id="UP000001107"/>
    </source>
</evidence>
<dbReference type="GO" id="GO:0005886">
    <property type="term" value="C:plasma membrane"/>
    <property type="evidence" value="ECO:0007669"/>
    <property type="project" value="UniProtKB-SubCell"/>
</dbReference>
<evidence type="ECO:0000256" key="4">
    <source>
        <dbReference type="ARBA" id="ARBA00022692"/>
    </source>
</evidence>
<evidence type="ECO:0000256" key="3">
    <source>
        <dbReference type="ARBA" id="ARBA00022670"/>
    </source>
</evidence>
<dbReference type="RefSeq" id="WP_012066197.1">
    <property type="nucleotide sequence ID" value="NC_009634.1"/>
</dbReference>
<accession>A6US11</accession>
<evidence type="ECO:0000256" key="8">
    <source>
        <dbReference type="ARBA" id="ARBA00022989"/>
    </source>
</evidence>
<evidence type="ECO:0000259" key="12">
    <source>
        <dbReference type="Pfam" id="PF01435"/>
    </source>
</evidence>
<organism evidence="13 14">
    <name type="scientific">Methanococcus vannielii (strain ATCC 35089 / DSM 1224 / JCM 13029 / OCM 148 / SB)</name>
    <dbReference type="NCBI Taxonomy" id="406327"/>
    <lineage>
        <taxon>Archaea</taxon>
        <taxon>Methanobacteriati</taxon>
        <taxon>Methanobacteriota</taxon>
        <taxon>Methanomada group</taxon>
        <taxon>Methanococci</taxon>
        <taxon>Methanococcales</taxon>
        <taxon>Methanococcaceae</taxon>
        <taxon>Methanococcus</taxon>
    </lineage>
</organism>
<comment type="subcellular location">
    <subcellularLocation>
        <location evidence="11">Cell membrane</location>
        <topology evidence="11">Multi-pass membrane protein</topology>
    </subcellularLocation>
</comment>
<proteinExistence type="inferred from homology"/>
<evidence type="ECO:0000256" key="9">
    <source>
        <dbReference type="ARBA" id="ARBA00023049"/>
    </source>
</evidence>
<keyword evidence="2 11" id="KW-1003">Cell membrane</keyword>
<evidence type="ECO:0000256" key="7">
    <source>
        <dbReference type="ARBA" id="ARBA00022833"/>
    </source>
</evidence>
<dbReference type="Pfam" id="PF01435">
    <property type="entry name" value="Peptidase_M48"/>
    <property type="match status" value="1"/>
</dbReference>
<dbReference type="GeneID" id="5324786"/>